<keyword evidence="6" id="KW-1133">Transmembrane helix</keyword>
<dbReference type="OrthoDB" id="429813at2759"/>
<dbReference type="Proteomes" id="UP000242457">
    <property type="component" value="Unassembled WGS sequence"/>
</dbReference>
<evidence type="ECO:0000256" key="4">
    <source>
        <dbReference type="ARBA" id="ARBA00022692"/>
    </source>
</evidence>
<dbReference type="PANTHER" id="PTHR11011:SF60">
    <property type="entry name" value="FATTY ACYL-COA REDUCTASE-RELATED"/>
    <property type="match status" value="1"/>
</dbReference>
<dbReference type="GO" id="GO:0080019">
    <property type="term" value="F:alcohol-forming very long-chain fatty acyl-CoA reductase activity"/>
    <property type="evidence" value="ECO:0007669"/>
    <property type="project" value="InterPro"/>
</dbReference>
<organism evidence="12 13">
    <name type="scientific">Apis cerana cerana</name>
    <name type="common">Oriental honeybee</name>
    <dbReference type="NCBI Taxonomy" id="94128"/>
    <lineage>
        <taxon>Eukaryota</taxon>
        <taxon>Metazoa</taxon>
        <taxon>Ecdysozoa</taxon>
        <taxon>Arthropoda</taxon>
        <taxon>Hexapoda</taxon>
        <taxon>Insecta</taxon>
        <taxon>Pterygota</taxon>
        <taxon>Neoptera</taxon>
        <taxon>Endopterygota</taxon>
        <taxon>Hymenoptera</taxon>
        <taxon>Apocrita</taxon>
        <taxon>Aculeata</taxon>
        <taxon>Apoidea</taxon>
        <taxon>Anthophila</taxon>
        <taxon>Apidae</taxon>
        <taxon>Apis</taxon>
    </lineage>
</organism>
<comment type="similarity">
    <text evidence="2 10">Belongs to the fatty acyl-CoA reductase family.</text>
</comment>
<keyword evidence="5 10" id="KW-0521">NADP</keyword>
<keyword evidence="4" id="KW-0812">Transmembrane</keyword>
<comment type="subcellular location">
    <subcellularLocation>
        <location evidence="1">Membrane</location>
        <topology evidence="1">Multi-pass membrane protein</topology>
    </subcellularLocation>
</comment>
<dbReference type="InterPro" id="IPR026055">
    <property type="entry name" value="FAR"/>
</dbReference>
<dbReference type="EC" id="1.2.1.84" evidence="10"/>
<dbReference type="FunFam" id="3.40.50.720:FF:000143">
    <property type="entry name" value="Fatty acyl-CoA reductase"/>
    <property type="match status" value="1"/>
</dbReference>
<evidence type="ECO:0000256" key="5">
    <source>
        <dbReference type="ARBA" id="ARBA00022857"/>
    </source>
</evidence>
<protein>
    <recommendedName>
        <fullName evidence="10">Fatty acyl-CoA reductase</fullName>
        <ecNumber evidence="10">1.2.1.84</ecNumber>
    </recommendedName>
</protein>
<evidence type="ECO:0000256" key="6">
    <source>
        <dbReference type="ARBA" id="ARBA00022989"/>
    </source>
</evidence>
<proteinExistence type="inferred from homology"/>
<gene>
    <name evidence="12" type="ORF">APICC_01969</name>
</gene>
<dbReference type="STRING" id="94128.A0A2A3EKW3"/>
<keyword evidence="8" id="KW-0472">Membrane</keyword>
<dbReference type="InterPro" id="IPR013120">
    <property type="entry name" value="FAR_NAD-bd"/>
</dbReference>
<evidence type="ECO:0000313" key="12">
    <source>
        <dbReference type="EMBL" id="PBC32360.1"/>
    </source>
</evidence>
<keyword evidence="3 10" id="KW-0444">Lipid biosynthesis</keyword>
<comment type="function">
    <text evidence="10">Catalyzes the reduction of fatty acyl-CoA to fatty alcohols.</text>
</comment>
<dbReference type="GO" id="GO:0035336">
    <property type="term" value="P:long-chain fatty-acyl-CoA metabolic process"/>
    <property type="evidence" value="ECO:0007669"/>
    <property type="project" value="TreeGrafter"/>
</dbReference>
<evidence type="ECO:0000256" key="10">
    <source>
        <dbReference type="RuleBase" id="RU363097"/>
    </source>
</evidence>
<reference evidence="12 13" key="1">
    <citation type="submission" date="2014-07" db="EMBL/GenBank/DDBJ databases">
        <title>Genomic and transcriptomic analysis on Apis cerana provide comprehensive insights into honey bee biology.</title>
        <authorList>
            <person name="Diao Q."/>
            <person name="Sun L."/>
            <person name="Zheng H."/>
            <person name="Zheng H."/>
            <person name="Xu S."/>
            <person name="Wang S."/>
            <person name="Zeng Z."/>
            <person name="Hu F."/>
            <person name="Su S."/>
            <person name="Wu J."/>
        </authorList>
    </citation>
    <scope>NUCLEOTIDE SEQUENCE [LARGE SCALE GENOMIC DNA]</scope>
    <source>
        <tissue evidence="12">Pupae without intestine</tissue>
    </source>
</reference>
<dbReference type="Gene3D" id="3.40.50.720">
    <property type="entry name" value="NAD(P)-binding Rossmann-like Domain"/>
    <property type="match status" value="1"/>
</dbReference>
<dbReference type="GO" id="GO:0005777">
    <property type="term" value="C:peroxisome"/>
    <property type="evidence" value="ECO:0007669"/>
    <property type="project" value="TreeGrafter"/>
</dbReference>
<dbReference type="AlphaFoldDB" id="A0A2A3EKW3"/>
<sequence>MSLRSNEYIKDITDFTEPTKNEKSEIIPFFAHTNILITGGTGFLGSLLIEKLLRSCPDIAKIYVIIRSKKGKTALERFHKIFEEVIYDKLRYKQINFLEKIVMLEGDATKDDYGLSSEDKNVLMNVNIIFHMAATVRFEEKLSTAININVKSTKFLLKFAQKLPNFKVFVHISTAFAPCTENIIEEKHYKNTIDADKALELLNIFDDKKLEQITPILLDKWPNTYIYSKALGENMILKYSGNLPICIVRPSIITSTFNEPICGWINNVYGVTGVITGSALGLLHTLPCKSENVAEIIPADYVISNIICSAWDTVNRKLAIKSDQVLNLSDEERIPIYNCVSSCQNRITWGEMMKISEIYGLEIPSVKYREIFCFNIEMLDWNEYFYQELRGIRYYLLNDSMDTIDAARRKFQKYI</sequence>
<evidence type="ECO:0000256" key="1">
    <source>
        <dbReference type="ARBA" id="ARBA00004141"/>
    </source>
</evidence>
<dbReference type="SUPFAM" id="SSF51735">
    <property type="entry name" value="NAD(P)-binding Rossmann-fold domains"/>
    <property type="match status" value="1"/>
</dbReference>
<dbReference type="PANTHER" id="PTHR11011">
    <property type="entry name" value="MALE STERILITY PROTEIN 2-RELATED"/>
    <property type="match status" value="1"/>
</dbReference>
<evidence type="ECO:0000256" key="3">
    <source>
        <dbReference type="ARBA" id="ARBA00022516"/>
    </source>
</evidence>
<dbReference type="CDD" id="cd05236">
    <property type="entry name" value="FAR-N_SDR_e"/>
    <property type="match status" value="1"/>
</dbReference>
<evidence type="ECO:0000256" key="2">
    <source>
        <dbReference type="ARBA" id="ARBA00005928"/>
    </source>
</evidence>
<feature type="domain" description="Thioester reductase (TE)" evidence="11">
    <location>
        <begin position="37"/>
        <end position="305"/>
    </location>
</feature>
<evidence type="ECO:0000259" key="11">
    <source>
        <dbReference type="Pfam" id="PF07993"/>
    </source>
</evidence>
<evidence type="ECO:0000313" key="13">
    <source>
        <dbReference type="Proteomes" id="UP000242457"/>
    </source>
</evidence>
<accession>A0A2A3EKW3</accession>
<evidence type="ECO:0000256" key="9">
    <source>
        <dbReference type="ARBA" id="ARBA00052530"/>
    </source>
</evidence>
<dbReference type="InterPro" id="IPR036291">
    <property type="entry name" value="NAD(P)-bd_dom_sf"/>
</dbReference>
<dbReference type="Pfam" id="PF07993">
    <property type="entry name" value="NAD_binding_4"/>
    <property type="match status" value="1"/>
</dbReference>
<dbReference type="EMBL" id="KZ288217">
    <property type="protein sequence ID" value="PBC32360.1"/>
    <property type="molecule type" value="Genomic_DNA"/>
</dbReference>
<keyword evidence="13" id="KW-1185">Reference proteome</keyword>
<dbReference type="GO" id="GO:0016020">
    <property type="term" value="C:membrane"/>
    <property type="evidence" value="ECO:0007669"/>
    <property type="project" value="UniProtKB-SubCell"/>
</dbReference>
<dbReference type="GO" id="GO:0102965">
    <property type="term" value="F:alcohol-forming long-chain fatty acyl-CoA reductase activity"/>
    <property type="evidence" value="ECO:0007669"/>
    <property type="project" value="UniProtKB-EC"/>
</dbReference>
<evidence type="ECO:0000256" key="8">
    <source>
        <dbReference type="ARBA" id="ARBA00023136"/>
    </source>
</evidence>
<keyword evidence="10" id="KW-0560">Oxidoreductase</keyword>
<name>A0A2A3EKW3_APICC</name>
<comment type="catalytic activity">
    <reaction evidence="9 10">
        <text>a long-chain fatty acyl-CoA + 2 NADPH + 2 H(+) = a long-chain primary fatty alcohol + 2 NADP(+) + CoA</text>
        <dbReference type="Rhea" id="RHEA:52716"/>
        <dbReference type="ChEBI" id="CHEBI:15378"/>
        <dbReference type="ChEBI" id="CHEBI:57287"/>
        <dbReference type="ChEBI" id="CHEBI:57783"/>
        <dbReference type="ChEBI" id="CHEBI:58349"/>
        <dbReference type="ChEBI" id="CHEBI:77396"/>
        <dbReference type="ChEBI" id="CHEBI:83139"/>
        <dbReference type="EC" id="1.2.1.84"/>
    </reaction>
</comment>
<keyword evidence="7 10" id="KW-0443">Lipid metabolism</keyword>
<evidence type="ECO:0000256" key="7">
    <source>
        <dbReference type="ARBA" id="ARBA00023098"/>
    </source>
</evidence>